<reference evidence="3 4" key="1">
    <citation type="submission" date="2018-09" db="EMBL/GenBank/DDBJ databases">
        <title>A high-quality reference genome of wild soybean provides a powerful tool to mine soybean genomes.</title>
        <authorList>
            <person name="Xie M."/>
            <person name="Chung C.Y.L."/>
            <person name="Li M.-W."/>
            <person name="Wong F.-L."/>
            <person name="Chan T.-F."/>
            <person name="Lam H.-M."/>
        </authorList>
    </citation>
    <scope>NUCLEOTIDE SEQUENCE [LARGE SCALE GENOMIC DNA]</scope>
    <source>
        <strain evidence="4">cv. W05</strain>
        <tissue evidence="3">Hypocotyl of etiolated seedlings</tissue>
    </source>
</reference>
<dbReference type="EMBL" id="QZWG01000004">
    <property type="protein sequence ID" value="RZC17922.1"/>
    <property type="molecule type" value="Genomic_DNA"/>
</dbReference>
<name>A0A445L430_GLYSO</name>
<dbReference type="AlphaFoldDB" id="A0A445L430"/>
<accession>A0A445L430</accession>
<organism evidence="3 4">
    <name type="scientific">Glycine soja</name>
    <name type="common">Wild soybean</name>
    <dbReference type="NCBI Taxonomy" id="3848"/>
    <lineage>
        <taxon>Eukaryota</taxon>
        <taxon>Viridiplantae</taxon>
        <taxon>Streptophyta</taxon>
        <taxon>Embryophyta</taxon>
        <taxon>Tracheophyta</taxon>
        <taxon>Spermatophyta</taxon>
        <taxon>Magnoliopsida</taxon>
        <taxon>eudicotyledons</taxon>
        <taxon>Gunneridae</taxon>
        <taxon>Pentapetalae</taxon>
        <taxon>rosids</taxon>
        <taxon>fabids</taxon>
        <taxon>Fabales</taxon>
        <taxon>Fabaceae</taxon>
        <taxon>Papilionoideae</taxon>
        <taxon>50 kb inversion clade</taxon>
        <taxon>NPAAA clade</taxon>
        <taxon>indigoferoid/millettioid clade</taxon>
        <taxon>Phaseoleae</taxon>
        <taxon>Glycine</taxon>
        <taxon>Glycine subgen. Soja</taxon>
    </lineage>
</organism>
<feature type="region of interest" description="Disordered" evidence="1">
    <location>
        <begin position="62"/>
        <end position="82"/>
    </location>
</feature>
<gene>
    <name evidence="3" type="ORF">D0Y65_010565</name>
</gene>
<sequence length="82" mass="8422">MAFVGASKMMSSFGALLAILLLLMSSIMLATAAKPLGRQLLQQAPSYGGPVPVSPIGSYGVPAAPVRPRGRYGRPGPGTNRP</sequence>
<evidence type="ECO:0000313" key="3">
    <source>
        <dbReference type="EMBL" id="RZC17922.1"/>
    </source>
</evidence>
<proteinExistence type="predicted"/>
<keyword evidence="4" id="KW-1185">Reference proteome</keyword>
<feature type="signal peptide" evidence="2">
    <location>
        <begin position="1"/>
        <end position="32"/>
    </location>
</feature>
<evidence type="ECO:0000256" key="1">
    <source>
        <dbReference type="SAM" id="MobiDB-lite"/>
    </source>
</evidence>
<protein>
    <submittedName>
        <fullName evidence="3">Uncharacterized protein</fullName>
    </submittedName>
</protein>
<evidence type="ECO:0000313" key="4">
    <source>
        <dbReference type="Proteomes" id="UP000289340"/>
    </source>
</evidence>
<feature type="chain" id="PRO_5019437891" evidence="2">
    <location>
        <begin position="33"/>
        <end position="82"/>
    </location>
</feature>
<dbReference type="Proteomes" id="UP000289340">
    <property type="component" value="Chromosome 4"/>
</dbReference>
<evidence type="ECO:0000256" key="2">
    <source>
        <dbReference type="SAM" id="SignalP"/>
    </source>
</evidence>
<comment type="caution">
    <text evidence="3">The sequence shown here is derived from an EMBL/GenBank/DDBJ whole genome shotgun (WGS) entry which is preliminary data.</text>
</comment>
<keyword evidence="2" id="KW-0732">Signal</keyword>